<comment type="caution">
    <text evidence="2">The sequence shown here is derived from an EMBL/GenBank/DDBJ whole genome shotgun (WGS) entry which is preliminary data.</text>
</comment>
<dbReference type="Proteomes" id="UP000070578">
    <property type="component" value="Unassembled WGS sequence"/>
</dbReference>
<feature type="signal peptide" evidence="1">
    <location>
        <begin position="1"/>
        <end position="27"/>
    </location>
</feature>
<evidence type="ECO:0000313" key="2">
    <source>
        <dbReference type="EMBL" id="KXS33581.1"/>
    </source>
</evidence>
<evidence type="ECO:0008006" key="4">
    <source>
        <dbReference type="Google" id="ProtNLM"/>
    </source>
</evidence>
<gene>
    <name evidence="2" type="ORF">AWT59_0301</name>
</gene>
<keyword evidence="1" id="KW-0732">Signal</keyword>
<name>A0A139BX92_9PROT</name>
<proteinExistence type="predicted"/>
<protein>
    <recommendedName>
        <fullName evidence="4">Lipoprotein</fullName>
    </recommendedName>
</protein>
<accession>A0A139BX92</accession>
<reference evidence="2 3" key="2">
    <citation type="submission" date="2016-03" db="EMBL/GenBank/DDBJ databases">
        <title>New uncultured bacterium of the family Gallionellaceae from acid mine drainage: description and reconstruction of genome based on metagenomic analysis of microbial community.</title>
        <authorList>
            <person name="Kadnikov V."/>
            <person name="Ivasenko D."/>
            <person name="Beletsky A."/>
            <person name="Mardanov A."/>
            <person name="Danilova E."/>
            <person name="Pimenov N."/>
            <person name="Karnachuk O."/>
            <person name="Ravin N."/>
        </authorList>
    </citation>
    <scope>NUCLEOTIDE SEQUENCE [LARGE SCALE GENOMIC DNA]</scope>
    <source>
        <strain evidence="2">ShG14-8</strain>
    </source>
</reference>
<sequence length="185" mass="19694">MRKIYLLAMLMALAGLEGCSTFSSSLAAGTADYGQELAKNDSGILYGPLLKLPASDNTVKFACDAIQNADKRCAHQDDYVLGVINPQRKALAMAKILVLIPKDQQIQPCNGIESGGCTFLKVQAEKGGLGRVIEIASVPGDKKCYWMGGVGIGHTVCPAYGWDADKDLRDFDSTLGGTITGVYDK</sequence>
<feature type="chain" id="PRO_5007484043" description="Lipoprotein" evidence="1">
    <location>
        <begin position="28"/>
        <end position="185"/>
    </location>
</feature>
<evidence type="ECO:0000256" key="1">
    <source>
        <dbReference type="SAM" id="SignalP"/>
    </source>
</evidence>
<evidence type="ECO:0000313" key="3">
    <source>
        <dbReference type="Proteomes" id="UP000070578"/>
    </source>
</evidence>
<organism evidence="2 3">
    <name type="scientific">Candidatus Gallionella acididurans</name>
    <dbReference type="NCBI Taxonomy" id="1796491"/>
    <lineage>
        <taxon>Bacteria</taxon>
        <taxon>Pseudomonadati</taxon>
        <taxon>Pseudomonadota</taxon>
        <taxon>Betaproteobacteria</taxon>
        <taxon>Nitrosomonadales</taxon>
        <taxon>Gallionellaceae</taxon>
        <taxon>Gallionella</taxon>
    </lineage>
</organism>
<dbReference type="EMBL" id="LSLI01000004">
    <property type="protein sequence ID" value="KXS33581.1"/>
    <property type="molecule type" value="Genomic_DNA"/>
</dbReference>
<dbReference type="AlphaFoldDB" id="A0A139BX92"/>
<reference evidence="2 3" key="1">
    <citation type="submission" date="2016-02" db="EMBL/GenBank/DDBJ databases">
        <authorList>
            <person name="Wen L."/>
            <person name="He K."/>
            <person name="Yang H."/>
        </authorList>
    </citation>
    <scope>NUCLEOTIDE SEQUENCE [LARGE SCALE GENOMIC DNA]</scope>
    <source>
        <strain evidence="2">ShG14-8</strain>
    </source>
</reference>